<gene>
    <name evidence="4" type="ORF">COU42_01520</name>
</gene>
<evidence type="ECO:0000256" key="2">
    <source>
        <dbReference type="ARBA" id="ARBA00023277"/>
    </source>
</evidence>
<accession>A0A2M6NRY5</accession>
<dbReference type="Proteomes" id="UP000228756">
    <property type="component" value="Unassembled WGS sequence"/>
</dbReference>
<evidence type="ECO:0000259" key="3">
    <source>
        <dbReference type="Pfam" id="PF03065"/>
    </source>
</evidence>
<evidence type="ECO:0000256" key="1">
    <source>
        <dbReference type="ARBA" id="ARBA00006821"/>
    </source>
</evidence>
<proteinExistence type="inferred from homology"/>
<feature type="domain" description="Glycoside hydrolase family 57 N-terminal" evidence="3">
    <location>
        <begin position="10"/>
        <end position="226"/>
    </location>
</feature>
<comment type="similarity">
    <text evidence="1">Belongs to the glycosyl hydrolase 57 family.</text>
</comment>
<dbReference type="Gene3D" id="3.20.110.20">
    <property type="match status" value="1"/>
</dbReference>
<dbReference type="SUPFAM" id="SSF46600">
    <property type="entry name" value="C-terminal UvrC-binding domain of UvrB"/>
    <property type="match status" value="1"/>
</dbReference>
<dbReference type="PANTHER" id="PTHR36306">
    <property type="entry name" value="ALPHA-AMYLASE-RELATED-RELATED"/>
    <property type="match status" value="1"/>
</dbReference>
<organism evidence="4 5">
    <name type="scientific">Candidatus Nealsonbacteria bacterium CG10_big_fil_rev_8_21_14_0_10_36_24</name>
    <dbReference type="NCBI Taxonomy" id="1974710"/>
    <lineage>
        <taxon>Bacteria</taxon>
        <taxon>Candidatus Nealsoniibacteriota</taxon>
    </lineage>
</organism>
<name>A0A2M6NRY5_9BACT</name>
<reference evidence="5" key="1">
    <citation type="submission" date="2017-09" db="EMBL/GenBank/DDBJ databases">
        <title>Depth-based differentiation of microbial function through sediment-hosted aquifers and enrichment of novel symbionts in the deep terrestrial subsurface.</title>
        <authorList>
            <person name="Probst A.J."/>
            <person name="Ladd B."/>
            <person name="Jarett J.K."/>
            <person name="Geller-Mcgrath D.E."/>
            <person name="Sieber C.M.K."/>
            <person name="Emerson J.B."/>
            <person name="Anantharaman K."/>
            <person name="Thomas B.C."/>
            <person name="Malmstrom R."/>
            <person name="Stieglmeier M."/>
            <person name="Klingl A."/>
            <person name="Woyke T."/>
            <person name="Ryan C.M."/>
            <person name="Banfield J.F."/>
        </authorList>
    </citation>
    <scope>NUCLEOTIDE SEQUENCE [LARGE SCALE GENOMIC DNA]</scope>
</reference>
<sequence length="492" mass="58568">MYWVNFLHIYQPFDQSKEILERVVNESYRPLFKGLLDINKIKINLNINGALAELLVKKGYHDVIDIIKTLAEQKKLEFTESAKYHALLPFLDKNEIIRQIQKNYQINKKYFGRIYKPVCFFPPEMAYNKKIAAIISRLGYKIIILDEIAYNGGESYPSYNKLFFVKNAKPLIAVFRERMVSNSIMSAVVKNKKEFLNLIRDEFKENRYLLTAMDGETFGHHRPGLEKTLFKILSLPRPKQIFFSELPNYFEVKEETSPISSTWASTKEDIDKGIQFYSWKDPKNKIHKLQWTFLNYLLVTAKKRKLSPKIEERIDRALASDQFFWASGEPWWSIEMIERGAWTTFQTLKNLPKIKKEEVKIGEKYYKNILAQALQWQRNGKIEEKAKKYKEITRIPFKERTLGANKPEEYYAFLELMEKKMWESTKKKNFERAILWRDAIWKLETKNDIYDAIHVVNLLRTEVPDSKIREVIEKYKKKYNQMKPGQPEMRKI</sequence>
<dbReference type="GO" id="GO:0005975">
    <property type="term" value="P:carbohydrate metabolic process"/>
    <property type="evidence" value="ECO:0007669"/>
    <property type="project" value="InterPro"/>
</dbReference>
<dbReference type="PANTHER" id="PTHR36306:SF1">
    <property type="entry name" value="ALPHA-AMYLASE-RELATED"/>
    <property type="match status" value="1"/>
</dbReference>
<dbReference type="AlphaFoldDB" id="A0A2M6NRY5"/>
<dbReference type="SUPFAM" id="SSF88713">
    <property type="entry name" value="Glycoside hydrolase/deacetylase"/>
    <property type="match status" value="1"/>
</dbReference>
<dbReference type="InterPro" id="IPR036876">
    <property type="entry name" value="UVR_dom_sf"/>
</dbReference>
<dbReference type="EMBL" id="PFCJ01000017">
    <property type="protein sequence ID" value="PIR72328.1"/>
    <property type="molecule type" value="Genomic_DNA"/>
</dbReference>
<protein>
    <recommendedName>
        <fullName evidence="3">Glycoside hydrolase family 57 N-terminal domain-containing protein</fullName>
    </recommendedName>
</protein>
<evidence type="ECO:0000313" key="4">
    <source>
        <dbReference type="EMBL" id="PIR72328.1"/>
    </source>
</evidence>
<keyword evidence="2" id="KW-0119">Carbohydrate metabolism</keyword>
<dbReference type="GO" id="GO:0003824">
    <property type="term" value="F:catalytic activity"/>
    <property type="evidence" value="ECO:0007669"/>
    <property type="project" value="InterPro"/>
</dbReference>
<dbReference type="InterPro" id="IPR004300">
    <property type="entry name" value="Glyco_hydro_57_N"/>
</dbReference>
<dbReference type="InterPro" id="IPR052046">
    <property type="entry name" value="GH57_Enzymes"/>
</dbReference>
<evidence type="ECO:0000313" key="5">
    <source>
        <dbReference type="Proteomes" id="UP000228756"/>
    </source>
</evidence>
<comment type="caution">
    <text evidence="4">The sequence shown here is derived from an EMBL/GenBank/DDBJ whole genome shotgun (WGS) entry which is preliminary data.</text>
</comment>
<dbReference type="Pfam" id="PF03065">
    <property type="entry name" value="Glyco_hydro_57"/>
    <property type="match status" value="1"/>
</dbReference>
<dbReference type="InterPro" id="IPR011330">
    <property type="entry name" value="Glyco_hydro/deAcase_b/a-brl"/>
</dbReference>